<gene>
    <name evidence="2" type="ORF">HNQ79_006449</name>
</gene>
<dbReference type="AlphaFoldDB" id="A0A7X0LUB7"/>
<dbReference type="PANTHER" id="PTHR30448:SF0">
    <property type="entry name" value="RNASE ADAPTER PROTEIN RAPZ"/>
    <property type="match status" value="1"/>
</dbReference>
<sequence length="136" mass="14696">MTTTAEAQHAEPAEIELVSFGYLHGDAPEADLVIDMRRHFRDPHVSPELRELTAEHELVTRAVFGTAGVPELALAVLAAVAAFRSGPSAGTVRVAVGCAGGRHRSAAMVNHLAVRYGNELRVHVEHRDIHRPVVAR</sequence>
<protein>
    <submittedName>
        <fullName evidence="2">UPF0042 nucleotide-binding protein</fullName>
    </submittedName>
</protein>
<dbReference type="GO" id="GO:0005524">
    <property type="term" value="F:ATP binding"/>
    <property type="evidence" value="ECO:0007669"/>
    <property type="project" value="InterPro"/>
</dbReference>
<organism evidence="2 3">
    <name type="scientific">Streptomyces candidus</name>
    <dbReference type="NCBI Taxonomy" id="67283"/>
    <lineage>
        <taxon>Bacteria</taxon>
        <taxon>Bacillati</taxon>
        <taxon>Actinomycetota</taxon>
        <taxon>Actinomycetes</taxon>
        <taxon>Kitasatosporales</taxon>
        <taxon>Streptomycetaceae</taxon>
        <taxon>Streptomyces</taxon>
    </lineage>
</organism>
<dbReference type="InterPro" id="IPR053931">
    <property type="entry name" value="RapZ_C"/>
</dbReference>
<dbReference type="PANTHER" id="PTHR30448">
    <property type="entry name" value="RNASE ADAPTER PROTEIN RAPZ"/>
    <property type="match status" value="1"/>
</dbReference>
<evidence type="ECO:0000313" key="2">
    <source>
        <dbReference type="EMBL" id="MBB6439936.1"/>
    </source>
</evidence>
<dbReference type="Proteomes" id="UP000540423">
    <property type="component" value="Unassembled WGS sequence"/>
</dbReference>
<dbReference type="EMBL" id="JACHEM010000032">
    <property type="protein sequence ID" value="MBB6439936.1"/>
    <property type="molecule type" value="Genomic_DNA"/>
</dbReference>
<comment type="caution">
    <text evidence="2">The sequence shown here is derived from an EMBL/GenBank/DDBJ whole genome shotgun (WGS) entry which is preliminary data.</text>
</comment>
<dbReference type="Pfam" id="PF22740">
    <property type="entry name" value="PapZ_C"/>
    <property type="match status" value="1"/>
</dbReference>
<evidence type="ECO:0000259" key="1">
    <source>
        <dbReference type="Pfam" id="PF22740"/>
    </source>
</evidence>
<evidence type="ECO:0000313" key="3">
    <source>
        <dbReference type="Proteomes" id="UP000540423"/>
    </source>
</evidence>
<name>A0A7X0LUB7_9ACTN</name>
<feature type="domain" description="RapZ C-terminal" evidence="1">
    <location>
        <begin position="14"/>
        <end position="130"/>
    </location>
</feature>
<accession>A0A7X0LUB7</accession>
<proteinExistence type="predicted"/>
<keyword evidence="3" id="KW-1185">Reference proteome</keyword>
<dbReference type="InterPro" id="IPR005337">
    <property type="entry name" value="RapZ-like"/>
</dbReference>
<reference evidence="2 3" key="1">
    <citation type="submission" date="2020-08" db="EMBL/GenBank/DDBJ databases">
        <title>Genomic Encyclopedia of Type Strains, Phase IV (KMG-IV): sequencing the most valuable type-strain genomes for metagenomic binning, comparative biology and taxonomic classification.</title>
        <authorList>
            <person name="Goeker M."/>
        </authorList>
    </citation>
    <scope>NUCLEOTIDE SEQUENCE [LARGE SCALE GENOMIC DNA]</scope>
    <source>
        <strain evidence="2 3">DSM 40141</strain>
    </source>
</reference>
<dbReference type="RefSeq" id="WP_185036422.1">
    <property type="nucleotide sequence ID" value="NZ_BNBN01000019.1"/>
</dbReference>